<feature type="region of interest" description="Disordered" evidence="1">
    <location>
        <begin position="1"/>
        <end position="72"/>
    </location>
</feature>
<comment type="caution">
    <text evidence="2">The sequence shown here is derived from an EMBL/GenBank/DDBJ whole genome shotgun (WGS) entry which is preliminary data.</text>
</comment>
<feature type="region of interest" description="Disordered" evidence="1">
    <location>
        <begin position="659"/>
        <end position="876"/>
    </location>
</feature>
<feature type="compositionally biased region" description="Acidic residues" evidence="1">
    <location>
        <begin position="398"/>
        <end position="408"/>
    </location>
</feature>
<organism evidence="2 3">
    <name type="scientific">Lasiosphaeria ovina</name>
    <dbReference type="NCBI Taxonomy" id="92902"/>
    <lineage>
        <taxon>Eukaryota</taxon>
        <taxon>Fungi</taxon>
        <taxon>Dikarya</taxon>
        <taxon>Ascomycota</taxon>
        <taxon>Pezizomycotina</taxon>
        <taxon>Sordariomycetes</taxon>
        <taxon>Sordariomycetidae</taxon>
        <taxon>Sordariales</taxon>
        <taxon>Lasiosphaeriaceae</taxon>
        <taxon>Lasiosphaeria</taxon>
    </lineage>
</organism>
<feature type="region of interest" description="Disordered" evidence="1">
    <location>
        <begin position="546"/>
        <end position="588"/>
    </location>
</feature>
<feature type="compositionally biased region" description="Low complexity" evidence="1">
    <location>
        <begin position="165"/>
        <end position="187"/>
    </location>
</feature>
<feature type="compositionally biased region" description="Polar residues" evidence="1">
    <location>
        <begin position="1018"/>
        <end position="1053"/>
    </location>
</feature>
<evidence type="ECO:0000256" key="1">
    <source>
        <dbReference type="SAM" id="MobiDB-lite"/>
    </source>
</evidence>
<evidence type="ECO:0008006" key="4">
    <source>
        <dbReference type="Google" id="ProtNLM"/>
    </source>
</evidence>
<accession>A0AAE0JY27</accession>
<keyword evidence="3" id="KW-1185">Reference proteome</keyword>
<dbReference type="Proteomes" id="UP001287356">
    <property type="component" value="Unassembled WGS sequence"/>
</dbReference>
<feature type="compositionally biased region" description="Low complexity" evidence="1">
    <location>
        <begin position="225"/>
        <end position="250"/>
    </location>
</feature>
<reference evidence="2" key="1">
    <citation type="journal article" date="2023" name="Mol. Phylogenet. Evol.">
        <title>Genome-scale phylogeny and comparative genomics of the fungal order Sordariales.</title>
        <authorList>
            <person name="Hensen N."/>
            <person name="Bonometti L."/>
            <person name="Westerberg I."/>
            <person name="Brannstrom I.O."/>
            <person name="Guillou S."/>
            <person name="Cros-Aarteil S."/>
            <person name="Calhoun S."/>
            <person name="Haridas S."/>
            <person name="Kuo A."/>
            <person name="Mondo S."/>
            <person name="Pangilinan J."/>
            <person name="Riley R."/>
            <person name="LaButti K."/>
            <person name="Andreopoulos B."/>
            <person name="Lipzen A."/>
            <person name="Chen C."/>
            <person name="Yan M."/>
            <person name="Daum C."/>
            <person name="Ng V."/>
            <person name="Clum A."/>
            <person name="Steindorff A."/>
            <person name="Ohm R.A."/>
            <person name="Martin F."/>
            <person name="Silar P."/>
            <person name="Natvig D.O."/>
            <person name="Lalanne C."/>
            <person name="Gautier V."/>
            <person name="Ament-Velasquez S.L."/>
            <person name="Kruys A."/>
            <person name="Hutchinson M.I."/>
            <person name="Powell A.J."/>
            <person name="Barry K."/>
            <person name="Miller A.N."/>
            <person name="Grigoriev I.V."/>
            <person name="Debuchy R."/>
            <person name="Gladieux P."/>
            <person name="Hiltunen Thoren M."/>
            <person name="Johannesson H."/>
        </authorList>
    </citation>
    <scope>NUCLEOTIDE SEQUENCE</scope>
    <source>
        <strain evidence="2">CBS 958.72</strain>
    </source>
</reference>
<feature type="compositionally biased region" description="Polar residues" evidence="1">
    <location>
        <begin position="203"/>
        <end position="215"/>
    </location>
</feature>
<feature type="region of interest" description="Disordered" evidence="1">
    <location>
        <begin position="86"/>
        <end position="131"/>
    </location>
</feature>
<feature type="compositionally biased region" description="Low complexity" evidence="1">
    <location>
        <begin position="24"/>
        <end position="47"/>
    </location>
</feature>
<name>A0AAE0JY27_9PEZI</name>
<feature type="compositionally biased region" description="Basic and acidic residues" evidence="1">
    <location>
        <begin position="320"/>
        <end position="338"/>
    </location>
</feature>
<feature type="region of interest" description="Disordered" evidence="1">
    <location>
        <begin position="165"/>
        <end position="416"/>
    </location>
</feature>
<feature type="compositionally biased region" description="Basic and acidic residues" evidence="1">
    <location>
        <begin position="298"/>
        <end position="310"/>
    </location>
</feature>
<feature type="compositionally biased region" description="Basic and acidic residues" evidence="1">
    <location>
        <begin position="822"/>
        <end position="846"/>
    </location>
</feature>
<dbReference type="AlphaFoldDB" id="A0AAE0JY27"/>
<feature type="compositionally biased region" description="Low complexity" evidence="1">
    <location>
        <begin position="116"/>
        <end position="131"/>
    </location>
</feature>
<feature type="compositionally biased region" description="Basic and acidic residues" evidence="1">
    <location>
        <begin position="258"/>
        <end position="269"/>
    </location>
</feature>
<feature type="region of interest" description="Disordered" evidence="1">
    <location>
        <begin position="969"/>
        <end position="1108"/>
    </location>
</feature>
<feature type="compositionally biased region" description="Polar residues" evidence="1">
    <location>
        <begin position="342"/>
        <end position="351"/>
    </location>
</feature>
<proteinExistence type="predicted"/>
<dbReference type="EMBL" id="JAULSN010000008">
    <property type="protein sequence ID" value="KAK3365806.1"/>
    <property type="molecule type" value="Genomic_DNA"/>
</dbReference>
<reference evidence="2" key="2">
    <citation type="submission" date="2023-06" db="EMBL/GenBank/DDBJ databases">
        <authorList>
            <consortium name="Lawrence Berkeley National Laboratory"/>
            <person name="Haridas S."/>
            <person name="Hensen N."/>
            <person name="Bonometti L."/>
            <person name="Westerberg I."/>
            <person name="Brannstrom I.O."/>
            <person name="Guillou S."/>
            <person name="Cros-Aarteil S."/>
            <person name="Calhoun S."/>
            <person name="Kuo A."/>
            <person name="Mondo S."/>
            <person name="Pangilinan J."/>
            <person name="Riley R."/>
            <person name="Labutti K."/>
            <person name="Andreopoulos B."/>
            <person name="Lipzen A."/>
            <person name="Chen C."/>
            <person name="Yanf M."/>
            <person name="Daum C."/>
            <person name="Ng V."/>
            <person name="Clum A."/>
            <person name="Steindorff A."/>
            <person name="Ohm R."/>
            <person name="Martin F."/>
            <person name="Silar P."/>
            <person name="Natvig D."/>
            <person name="Lalanne C."/>
            <person name="Gautier V."/>
            <person name="Ament-Velasquez S.L."/>
            <person name="Kruys A."/>
            <person name="Hutchinson M.I."/>
            <person name="Powell A.J."/>
            <person name="Barry K."/>
            <person name="Miller A.N."/>
            <person name="Grigoriev I.V."/>
            <person name="Debuchy R."/>
            <person name="Gladieux P."/>
            <person name="Thoren M.H."/>
            <person name="Johannesson H."/>
        </authorList>
    </citation>
    <scope>NUCLEOTIDE SEQUENCE</scope>
    <source>
        <strain evidence="2">CBS 958.72</strain>
    </source>
</reference>
<feature type="compositionally biased region" description="Low complexity" evidence="1">
    <location>
        <begin position="1"/>
        <end position="16"/>
    </location>
</feature>
<feature type="compositionally biased region" description="Low complexity" evidence="1">
    <location>
        <begin position="1086"/>
        <end position="1096"/>
    </location>
</feature>
<feature type="compositionally biased region" description="Polar residues" evidence="1">
    <location>
        <begin position="992"/>
        <end position="1003"/>
    </location>
</feature>
<gene>
    <name evidence="2" type="ORF">B0T24DRAFT_711086</name>
</gene>
<evidence type="ECO:0000313" key="2">
    <source>
        <dbReference type="EMBL" id="KAK3365806.1"/>
    </source>
</evidence>
<sequence>MDVTSLLNSASAAAALQRRDSVGSSTPSATGDTTATSTAVPTPSPDRTPSRRASGAYSPARNRTPWDAGGYSLPLTLDTKSIRTSSATRPAFYSDSPTDDPRSASPKSPKHKFSDSHSSLSSYTSSSTNSVSHSRISSLSTVSESQNLASLVTDISLSLDNHKAPPSSSLNYNNSNNSETTSTPTENGRGSMGRGPASGGRKPSTSPVMNPSSPSDAVMIKRGEGAAAGAASGAAAGAAATTSSPSATMAKKMLVRSKARDVSPDEGLPRPHHRTSNSAPDFSDDYSVRQAYSSSDNNEPHLPKEEDRPFESFSYDESSNVDHEPPTSERFSDSDIDGRPLPSQSQRTISNLKREFRRELPYGQGPRPRAASSDDYGYVGRQGTGFRQERSQPKFDMEDGEHDPEEPIEPTAPFVPFSETPEEAEARYLEELAKAEQVIALELPKRCQIQGQECNLPNPTFRKAISHLFGRNKLCTRSIPDHVWVQACRKHYQRMRYRNVTHYAARQCEIVRQTMIQIQAWSNLNDRAGKPGHLDGWKLDVRKREQNRLKKKSKKRARDAEDDDQHSLPLRHESLGSDDDEFSNGMPDHTPTAVPEWLLVKCDPEVNYTTRQILEVLNEIQEGIERYGHDNKQISTNASHVRHPKSLEKIPDIEMLPRISTEGPETPAPKPKAVTRKTTGGYRQVQQPRRGLPRSQSMNEALRTRPGGGYKDDRRGSQPNSGSEYYVIDDDDEDVMSHQQKRPRFNAGNGNDYYVDRAVPHRTAPRNNNIVVPNMRPLGPIQHHRQNYGRPSRDANIMIDNSRPFDNLAAPEPRGLSYSARRPAERHSETRNYSDRDRQSSDRSYSERQVPTSSSFNFGAPGPLPAPGPHPAYNGYTEPPNAYTDWPRYGNNHQRSYSDAGAFGLNGASSSGYRTPAAPTWGYHNNAGNASNRYDSYAQPHFDNNWAAAYNPNPYGSYYQTPGAHAGGPIGAGAKHSRNLSTPVGVPRISGTYDQQHQPSASSYGGHHARHQSYAAPSANQSYTTPSANQPYSTPSTNQSYTGPSATQPSSYANAPATMPAVDEAETSNTSRVDGFPPADADKNESNGTNKNNNSGRDAYPDAYSRRG</sequence>
<evidence type="ECO:0000313" key="3">
    <source>
        <dbReference type="Proteomes" id="UP001287356"/>
    </source>
</evidence>
<protein>
    <recommendedName>
        <fullName evidence="4">ORP1 like protein</fullName>
    </recommendedName>
</protein>
<feature type="compositionally biased region" description="Basic and acidic residues" evidence="1">
    <location>
        <begin position="387"/>
        <end position="397"/>
    </location>
</feature>